<evidence type="ECO:0008006" key="3">
    <source>
        <dbReference type="Google" id="ProtNLM"/>
    </source>
</evidence>
<keyword evidence="2" id="KW-1185">Reference proteome</keyword>
<accession>A0ABN3B0P2</accession>
<dbReference type="InterPro" id="IPR011051">
    <property type="entry name" value="RmlC_Cupin_sf"/>
</dbReference>
<proteinExistence type="predicted"/>
<comment type="caution">
    <text evidence="1">The sequence shown here is derived from an EMBL/GenBank/DDBJ whole genome shotgun (WGS) entry which is preliminary data.</text>
</comment>
<protein>
    <recommendedName>
        <fullName evidence="3">Cupin</fullName>
    </recommendedName>
</protein>
<evidence type="ECO:0000313" key="2">
    <source>
        <dbReference type="Proteomes" id="UP001500974"/>
    </source>
</evidence>
<dbReference type="EMBL" id="BAAAON010000003">
    <property type="protein sequence ID" value="GAA2177245.1"/>
    <property type="molecule type" value="Genomic_DNA"/>
</dbReference>
<name>A0ABN3B0P2_9MICC</name>
<dbReference type="SUPFAM" id="SSF51182">
    <property type="entry name" value="RmlC-like cupins"/>
    <property type="match status" value="1"/>
</dbReference>
<gene>
    <name evidence="1" type="ORF">GCM10009784_27120</name>
</gene>
<dbReference type="Proteomes" id="UP001500974">
    <property type="component" value="Unassembled WGS sequence"/>
</dbReference>
<sequence>MVRTQAPPIHSHVWHLYSQILAGSYSETLYEEITDDSTQAEIYHCAEIDYLVNRNVFEAVGEKTLRPTSHLTVTAGENHTVPAGIPHETHIEESSFVATLLITSAPQATHASVYSKNRILEDSYDRPVLHDAEKFALLAKLTDSLYSP</sequence>
<organism evidence="1 2">
    <name type="scientific">Arthrobacter parietis</name>
    <dbReference type="NCBI Taxonomy" id="271434"/>
    <lineage>
        <taxon>Bacteria</taxon>
        <taxon>Bacillati</taxon>
        <taxon>Actinomycetota</taxon>
        <taxon>Actinomycetes</taxon>
        <taxon>Micrococcales</taxon>
        <taxon>Micrococcaceae</taxon>
        <taxon>Arthrobacter</taxon>
    </lineage>
</organism>
<evidence type="ECO:0000313" key="1">
    <source>
        <dbReference type="EMBL" id="GAA2177245.1"/>
    </source>
</evidence>
<reference evidence="1 2" key="1">
    <citation type="journal article" date="2019" name="Int. J. Syst. Evol. Microbiol.">
        <title>The Global Catalogue of Microorganisms (GCM) 10K type strain sequencing project: providing services to taxonomists for standard genome sequencing and annotation.</title>
        <authorList>
            <consortium name="The Broad Institute Genomics Platform"/>
            <consortium name="The Broad Institute Genome Sequencing Center for Infectious Disease"/>
            <person name="Wu L."/>
            <person name="Ma J."/>
        </authorList>
    </citation>
    <scope>NUCLEOTIDE SEQUENCE [LARGE SCALE GENOMIC DNA]</scope>
    <source>
        <strain evidence="1 2">JCM 14917</strain>
    </source>
</reference>